<dbReference type="Gene3D" id="1.10.10.440">
    <property type="entry name" value="FF domain"/>
    <property type="match status" value="1"/>
</dbReference>
<dbReference type="SUPFAM" id="SSF81698">
    <property type="entry name" value="FF domain"/>
    <property type="match status" value="1"/>
</dbReference>
<dbReference type="InterPro" id="IPR039726">
    <property type="entry name" value="Prp40-like"/>
</dbReference>
<dbReference type="Gene3D" id="2.20.70.10">
    <property type="match status" value="2"/>
</dbReference>
<dbReference type="OrthoDB" id="187617at2759"/>
<dbReference type="AlphaFoldDB" id="A0A8J2M520"/>
<feature type="domain" description="WW" evidence="2">
    <location>
        <begin position="144"/>
        <end position="171"/>
    </location>
</feature>
<dbReference type="PROSITE" id="PS01159">
    <property type="entry name" value="WW_DOMAIN_1"/>
    <property type="match status" value="2"/>
</dbReference>
<reference evidence="4" key="1">
    <citation type="submission" date="2021-09" db="EMBL/GenBank/DDBJ databases">
        <authorList>
            <consortium name="Pathogen Informatics"/>
        </authorList>
    </citation>
    <scope>NUCLEOTIDE SEQUENCE</scope>
</reference>
<dbReference type="EMBL" id="CAKAEH010001814">
    <property type="protein sequence ID" value="CAG9539615.1"/>
    <property type="molecule type" value="Genomic_DNA"/>
</dbReference>
<protein>
    <submittedName>
        <fullName evidence="4">Uncharacterized protein</fullName>
    </submittedName>
</protein>
<dbReference type="PANTHER" id="PTHR11864">
    <property type="entry name" value="PRE-MRNA-PROCESSING PROTEIN PRP40"/>
    <property type="match status" value="1"/>
</dbReference>
<dbReference type="CDD" id="cd00201">
    <property type="entry name" value="WW"/>
    <property type="match status" value="2"/>
</dbReference>
<dbReference type="PROSITE" id="PS50020">
    <property type="entry name" value="WW_DOMAIN_2"/>
    <property type="match status" value="2"/>
</dbReference>
<evidence type="ECO:0000256" key="1">
    <source>
        <dbReference type="SAM" id="MobiDB-lite"/>
    </source>
</evidence>
<feature type="domain" description="WW" evidence="2">
    <location>
        <begin position="102"/>
        <end position="129"/>
    </location>
</feature>
<dbReference type="InterPro" id="IPR001202">
    <property type="entry name" value="WW_dom"/>
</dbReference>
<dbReference type="GO" id="GO:0003723">
    <property type="term" value="F:RNA binding"/>
    <property type="evidence" value="ECO:0007669"/>
    <property type="project" value="TreeGrafter"/>
</dbReference>
<dbReference type="Proteomes" id="UP000746747">
    <property type="component" value="Unassembled WGS sequence"/>
</dbReference>
<keyword evidence="5" id="KW-1185">Reference proteome</keyword>
<evidence type="ECO:0000313" key="5">
    <source>
        <dbReference type="Proteomes" id="UP000746747"/>
    </source>
</evidence>
<name>A0A8J2M520_9BILA</name>
<proteinExistence type="predicted"/>
<dbReference type="PROSITE" id="PS51676">
    <property type="entry name" value="FF"/>
    <property type="match status" value="1"/>
</dbReference>
<dbReference type="Pfam" id="PF01846">
    <property type="entry name" value="FF"/>
    <property type="match status" value="1"/>
</dbReference>
<dbReference type="SUPFAM" id="SSF51045">
    <property type="entry name" value="WW domain"/>
    <property type="match status" value="2"/>
</dbReference>
<dbReference type="InterPro" id="IPR036517">
    <property type="entry name" value="FF_domain_sf"/>
</dbReference>
<dbReference type="GO" id="GO:0045292">
    <property type="term" value="P:mRNA cis splicing, via spliceosome"/>
    <property type="evidence" value="ECO:0007669"/>
    <property type="project" value="InterPro"/>
</dbReference>
<dbReference type="SMART" id="SM00441">
    <property type="entry name" value="FF"/>
    <property type="match status" value="1"/>
</dbReference>
<evidence type="ECO:0000313" key="4">
    <source>
        <dbReference type="EMBL" id="CAG9539615.1"/>
    </source>
</evidence>
<comment type="caution">
    <text evidence="4">The sequence shown here is derived from an EMBL/GenBank/DDBJ whole genome shotgun (WGS) entry which is preliminary data.</text>
</comment>
<evidence type="ECO:0000259" key="2">
    <source>
        <dbReference type="PROSITE" id="PS50020"/>
    </source>
</evidence>
<dbReference type="InterPro" id="IPR036020">
    <property type="entry name" value="WW_dom_sf"/>
</dbReference>
<accession>A0A8J2M520</accession>
<dbReference type="Pfam" id="PF00397">
    <property type="entry name" value="WW"/>
    <property type="match status" value="2"/>
</dbReference>
<dbReference type="GO" id="GO:0071004">
    <property type="term" value="C:U2-type prespliceosome"/>
    <property type="evidence" value="ECO:0007669"/>
    <property type="project" value="TreeGrafter"/>
</dbReference>
<evidence type="ECO:0000259" key="3">
    <source>
        <dbReference type="PROSITE" id="PS51676"/>
    </source>
</evidence>
<dbReference type="GO" id="GO:0005685">
    <property type="term" value="C:U1 snRNP"/>
    <property type="evidence" value="ECO:0007669"/>
    <property type="project" value="TreeGrafter"/>
</dbReference>
<feature type="region of interest" description="Disordered" evidence="1">
    <location>
        <begin position="218"/>
        <end position="243"/>
    </location>
</feature>
<sequence>MLPFGGPPAFSPLMNIPPNAAAASQATYLQQQVIMPPLQRIPMMAVSTAPAPLQLPQVSVASPATTPRPMLVPPQMQMEIAAAAQSPRTSSIGSSLITSDIWSEHTASDGRVYYYNKVTKQSSWQKPDELKTPEEKKLAAAKLWREYKTPEGRPYYYNIETKETTWICPKDFDPAVVTKVKNGVESKGSDTSKVESQNGGESELEKAMLATLKSLEQPNEQAGSMKEADAADGEEEKDLKQKQSDKFRDLLKDKYNEGKISSTSSWEQAMRYIQHDPRFRILNKVSEKKQLFNAWKVQRQKEERVCLHFSSSVEFQGLVVFKGRQWDFFIRM</sequence>
<dbReference type="SMART" id="SM00456">
    <property type="entry name" value="WW"/>
    <property type="match status" value="2"/>
</dbReference>
<gene>
    <name evidence="4" type="ORF">CJOHNSTONI_LOCUS9196</name>
</gene>
<feature type="domain" description="FF" evidence="3">
    <location>
        <begin position="240"/>
        <end position="298"/>
    </location>
</feature>
<organism evidence="4 5">
    <name type="scientific">Cercopithifilaria johnstoni</name>
    <dbReference type="NCBI Taxonomy" id="2874296"/>
    <lineage>
        <taxon>Eukaryota</taxon>
        <taxon>Metazoa</taxon>
        <taxon>Ecdysozoa</taxon>
        <taxon>Nematoda</taxon>
        <taxon>Chromadorea</taxon>
        <taxon>Rhabditida</taxon>
        <taxon>Spirurina</taxon>
        <taxon>Spiruromorpha</taxon>
        <taxon>Filarioidea</taxon>
        <taxon>Onchocercidae</taxon>
        <taxon>Cercopithifilaria</taxon>
    </lineage>
</organism>
<dbReference type="InterPro" id="IPR002713">
    <property type="entry name" value="FF_domain"/>
</dbReference>
<dbReference type="PANTHER" id="PTHR11864:SF0">
    <property type="entry name" value="PRP40 PRE-MRNA PROCESSING FACTOR 40 HOMOLOG A (YEAST)"/>
    <property type="match status" value="1"/>
</dbReference>